<accession>A0AAN7LJQ7</accession>
<comment type="caution">
    <text evidence="1">The sequence shown here is derived from an EMBL/GenBank/DDBJ whole genome shotgun (WGS) entry which is preliminary data.</text>
</comment>
<sequence length="80" mass="8737">MRLLTDSPSSATSHRTADDRRVVKVNPCILTARFAGIRPRQLGKCPSILESSYSNRGRNSVPGLVIRSRFPAADISGINK</sequence>
<reference evidence="1 2" key="1">
    <citation type="journal article" date="2023" name="Hortic Res">
        <title>Pangenome of water caltrop reveals structural variations and asymmetric subgenome divergence after allopolyploidization.</title>
        <authorList>
            <person name="Zhang X."/>
            <person name="Chen Y."/>
            <person name="Wang L."/>
            <person name="Yuan Y."/>
            <person name="Fang M."/>
            <person name="Shi L."/>
            <person name="Lu R."/>
            <person name="Comes H.P."/>
            <person name="Ma Y."/>
            <person name="Chen Y."/>
            <person name="Huang G."/>
            <person name="Zhou Y."/>
            <person name="Zheng Z."/>
            <person name="Qiu Y."/>
        </authorList>
    </citation>
    <scope>NUCLEOTIDE SEQUENCE [LARGE SCALE GENOMIC DNA]</scope>
    <source>
        <strain evidence="1">F231</strain>
    </source>
</reference>
<evidence type="ECO:0000313" key="2">
    <source>
        <dbReference type="Proteomes" id="UP001346149"/>
    </source>
</evidence>
<dbReference type="EMBL" id="JAXQNO010000013">
    <property type="protein sequence ID" value="KAK4785429.1"/>
    <property type="molecule type" value="Genomic_DNA"/>
</dbReference>
<name>A0AAN7LJQ7_TRANT</name>
<protein>
    <submittedName>
        <fullName evidence="1">Uncharacterized protein</fullName>
    </submittedName>
</protein>
<evidence type="ECO:0000313" key="1">
    <source>
        <dbReference type="EMBL" id="KAK4785429.1"/>
    </source>
</evidence>
<keyword evidence="2" id="KW-1185">Reference proteome</keyword>
<gene>
    <name evidence="1" type="ORF">SAY86_002118</name>
</gene>
<organism evidence="1 2">
    <name type="scientific">Trapa natans</name>
    <name type="common">Water chestnut</name>
    <dbReference type="NCBI Taxonomy" id="22666"/>
    <lineage>
        <taxon>Eukaryota</taxon>
        <taxon>Viridiplantae</taxon>
        <taxon>Streptophyta</taxon>
        <taxon>Embryophyta</taxon>
        <taxon>Tracheophyta</taxon>
        <taxon>Spermatophyta</taxon>
        <taxon>Magnoliopsida</taxon>
        <taxon>eudicotyledons</taxon>
        <taxon>Gunneridae</taxon>
        <taxon>Pentapetalae</taxon>
        <taxon>rosids</taxon>
        <taxon>malvids</taxon>
        <taxon>Myrtales</taxon>
        <taxon>Lythraceae</taxon>
        <taxon>Trapa</taxon>
    </lineage>
</organism>
<proteinExistence type="predicted"/>
<dbReference type="AlphaFoldDB" id="A0AAN7LJQ7"/>
<dbReference type="Proteomes" id="UP001346149">
    <property type="component" value="Unassembled WGS sequence"/>
</dbReference>